<dbReference type="GO" id="GO:0008854">
    <property type="term" value="F:exodeoxyribonuclease V activity"/>
    <property type="evidence" value="ECO:0007669"/>
    <property type="project" value="UniProtKB-EC"/>
</dbReference>
<dbReference type="InterPro" id="IPR013986">
    <property type="entry name" value="DExx_box_DNA_helicase_dom_sf"/>
</dbReference>
<accession>A0ABT5MD72</accession>
<keyword evidence="9 10" id="KW-0234">DNA repair</keyword>
<sequence>MPTSATPSLTPGFMVLHGNRLEDLRDLLTDFLRQHPLPPLWPEIFLVQSAGMKHWLELSLADESALGICAATRMELPSAYLWQVYRQVLGPAAVPAQMPFDKASLLWRLVRLLPDLVASRPLYQPLQRYLDQAPDARKLYQLALQLADVLDGYQSYRADWLSDWAQGRDVLGRPNTLPAQAPALDASQAWQAQLWRDLRADVGEALADASRAAVHARFMARLAELTDTFVATGERPPGLPARIVVFGISSLPHQAVEALAALGQLTQVMLLVHNPCQFFWGDLVEGHEQLRQLLRRRQPVKAAALAQATPGAAHHPLLASWGKQGRDYLHMLDEFDRVEDYRNRFVRVDAFVDPLGIGSTPTQLAQLQSGLLNLELPSAPLPLAEDDDSIRLVSCHSAQREVEVLHDRLLAWLDADPSLQPREVMVMVPDIATFAPHIQAVFGRFARGEPRHIPYSVADTSPRQSPLVMALQQLLSLPQARISLADWLSLFEVSAVRHRFGLSEVEVDEVQTWLQAAGVRWGLDTDHRLRWGLPPGVPGLAQNTWDFGLRRLLLGYAVGSGPVWAGTLPQPALSGLDAPLAQALWGWVEATRESLDALAQPHTPSEWVRVLSELVARFFEGADEAEARQVQALLEPLQTWLQHCQAANLDSPLPLEVVSDHWLGQLQDGGLQQRFLGGGVQFGTLMPMRSIPFRVVCLLGLNDGDYPRQSAPRDFDLMASSWRAGDRSRREDDRYLFLEALLSARERLYISWQGHRATDNAERPPSVLVAQLIEFLHRHWTPARARQVQPLQPFSVAYFSQGSGFATYDEDWARAQPAEPAAGAGVAAPAALEATVPSVLTLNDLRQLLRQPVEVFFKGRLGVYLDELEEHTLDSEPFGLDGLEKYQLGQEVLAADTAPQVLTELLHSGRLPMAAFGQREVQGLQTRLSVVQQRLAPLEARFPFPLPAQSVDLSIELPAEPGQPPEAVQLLGTLSGLFCEREERADTAPADCAPGLQRSQRLGAVLQGKESEAMARVQVLTGLWVSHLAGCAAGLRLNSTVLGLDGQIGLRPLSRPQALACLQRLVVAYRAAWQRPLPVACQTGWAYWQAARRAEAAELLGPAKREPRDPHEAARAAFEGSFQLAGERLQSPYLQRCTQAYEDLQAELPDWAEQLYGDLARHLRIGPLPQEEGDEGAASHPRAEPLGTRAAQHRP</sequence>
<evidence type="ECO:0000259" key="12">
    <source>
        <dbReference type="Pfam" id="PF17946"/>
    </source>
</evidence>
<keyword evidence="2 10" id="KW-0547">Nucleotide-binding</keyword>
<proteinExistence type="inferred from homology"/>
<dbReference type="RefSeq" id="WP_273926165.1">
    <property type="nucleotide sequence ID" value="NZ_JAQSIO010000002.1"/>
</dbReference>
<dbReference type="SUPFAM" id="SSF52980">
    <property type="entry name" value="Restriction endonuclease-like"/>
    <property type="match status" value="1"/>
</dbReference>
<dbReference type="InterPro" id="IPR027417">
    <property type="entry name" value="P-loop_NTPase"/>
</dbReference>
<dbReference type="InterPro" id="IPR041500">
    <property type="entry name" value="RecC_C"/>
</dbReference>
<dbReference type="NCBIfam" id="TIGR01450">
    <property type="entry name" value="recC"/>
    <property type="match status" value="1"/>
</dbReference>
<dbReference type="Gene3D" id="3.40.50.10930">
    <property type="match status" value="1"/>
</dbReference>
<dbReference type="Proteomes" id="UP001528672">
    <property type="component" value="Unassembled WGS sequence"/>
</dbReference>
<dbReference type="Gene3D" id="3.40.50.300">
    <property type="entry name" value="P-loop containing nucleotide triphosphate hydrolases"/>
    <property type="match status" value="2"/>
</dbReference>
<evidence type="ECO:0000256" key="9">
    <source>
        <dbReference type="ARBA" id="ARBA00023204"/>
    </source>
</evidence>
<keyword evidence="7 10" id="KW-0067">ATP-binding</keyword>
<comment type="similarity">
    <text evidence="10">Belongs to the RecC family.</text>
</comment>
<comment type="function">
    <text evidence="10">A helicase/nuclease that prepares dsDNA breaks (DSB) for recombinational DNA repair. Binds to DSBs and unwinds DNA via a highly rapid and processive ATP-dependent bidirectional helicase activity. Unwinds dsDNA until it encounters a Chi (crossover hotspot instigator) sequence from the 3' direction. Cuts ssDNA a few nucleotides 3' to the Chi site. The properties and activities of the enzyme are changed at Chi. The Chi-altered holoenzyme produces a long 3'-ssDNA overhang and facilitates RecA-binding to the ssDNA for homologous DNA recombination and repair. Holoenzyme degrades any linearized DNA that is unable to undergo homologous recombination. In the holoenzyme this subunit recognizes the wild-type Chi sequence, and when added to isolated RecB increases its ATP-dependent helicase processivity.</text>
</comment>
<dbReference type="PANTHER" id="PTHR30591">
    <property type="entry name" value="RECBCD ENZYME SUBUNIT RECC"/>
    <property type="match status" value="1"/>
</dbReference>
<reference evidence="13 14" key="1">
    <citation type="submission" date="2023-02" db="EMBL/GenBank/DDBJ databases">
        <title>Bacterial whole genome sequence for Curvibacter sp. HBC28.</title>
        <authorList>
            <person name="Le V."/>
            <person name="Ko S.-R."/>
            <person name="Ahn C.-Y."/>
            <person name="Oh H.-M."/>
        </authorList>
    </citation>
    <scope>NUCLEOTIDE SEQUENCE [LARGE SCALE GENOMIC DNA]</scope>
    <source>
        <strain evidence="13 14">HBC28</strain>
    </source>
</reference>
<keyword evidence="14" id="KW-1185">Reference proteome</keyword>
<evidence type="ECO:0000256" key="3">
    <source>
        <dbReference type="ARBA" id="ARBA00022763"/>
    </source>
</evidence>
<dbReference type="Gene3D" id="1.10.10.160">
    <property type="match status" value="1"/>
</dbReference>
<dbReference type="PIRSF" id="PIRSF000980">
    <property type="entry name" value="RecC"/>
    <property type="match status" value="1"/>
</dbReference>
<dbReference type="Pfam" id="PF17946">
    <property type="entry name" value="RecC_C"/>
    <property type="match status" value="1"/>
</dbReference>
<evidence type="ECO:0000313" key="13">
    <source>
        <dbReference type="EMBL" id="MDD0814535.1"/>
    </source>
</evidence>
<dbReference type="EMBL" id="JAQSIO010000002">
    <property type="protein sequence ID" value="MDD0814535.1"/>
    <property type="molecule type" value="Genomic_DNA"/>
</dbReference>
<protein>
    <recommendedName>
        <fullName evidence="10">RecBCD enzyme subunit RecC</fullName>
    </recommendedName>
    <alternativeName>
        <fullName evidence="10">Exonuclease V subunit RecC</fullName>
        <shortName evidence="10">ExoV subunit RecC</shortName>
    </alternativeName>
    <alternativeName>
        <fullName evidence="10">Helicase/nuclease RecBCD subunit RecC</fullName>
    </alternativeName>
</protein>
<keyword evidence="3 10" id="KW-0227">DNA damage</keyword>
<evidence type="ECO:0000256" key="2">
    <source>
        <dbReference type="ARBA" id="ARBA00022741"/>
    </source>
</evidence>
<gene>
    <name evidence="10 13" type="primary">recC</name>
    <name evidence="13" type="ORF">PSQ39_07835</name>
</gene>
<dbReference type="Gene3D" id="1.10.10.990">
    <property type="match status" value="1"/>
</dbReference>
<keyword evidence="5 10" id="KW-0347">Helicase</keyword>
<dbReference type="Pfam" id="PF04257">
    <property type="entry name" value="Exonuc_V_gamma"/>
    <property type="match status" value="1"/>
</dbReference>
<dbReference type="PANTHER" id="PTHR30591:SF1">
    <property type="entry name" value="RECBCD ENZYME SUBUNIT RECC"/>
    <property type="match status" value="1"/>
</dbReference>
<feature type="region of interest" description="Disordered" evidence="11">
    <location>
        <begin position="1166"/>
        <end position="1195"/>
    </location>
</feature>
<dbReference type="SUPFAM" id="SSF52540">
    <property type="entry name" value="P-loop containing nucleoside triphosphate hydrolases"/>
    <property type="match status" value="2"/>
</dbReference>
<dbReference type="HAMAP" id="MF_01486">
    <property type="entry name" value="RecC"/>
    <property type="match status" value="1"/>
</dbReference>
<evidence type="ECO:0000256" key="5">
    <source>
        <dbReference type="ARBA" id="ARBA00022806"/>
    </source>
</evidence>
<evidence type="ECO:0000256" key="7">
    <source>
        <dbReference type="ARBA" id="ARBA00022840"/>
    </source>
</evidence>
<keyword evidence="6 10" id="KW-0269">Exonuclease</keyword>
<dbReference type="InterPro" id="IPR011335">
    <property type="entry name" value="Restrct_endonuc-II-like"/>
</dbReference>
<dbReference type="InterPro" id="IPR006697">
    <property type="entry name" value="RecC"/>
</dbReference>
<feature type="domain" description="RecC C-terminal" evidence="12">
    <location>
        <begin position="838"/>
        <end position="1091"/>
    </location>
</feature>
<evidence type="ECO:0000256" key="10">
    <source>
        <dbReference type="HAMAP-Rule" id="MF_01486"/>
    </source>
</evidence>
<keyword evidence="4 10" id="KW-0378">Hydrolase</keyword>
<comment type="miscellaneous">
    <text evidence="10">In the RecBCD complex, RecB has a slow 3'-5' helicase, an exonuclease activity and loads RecA onto ssDNA, RecD has a fast 5'-3' helicase activity, while RecC stimulates the ATPase and processivity of the RecB helicase and contributes to recognition of the Chi site.</text>
</comment>
<evidence type="ECO:0000256" key="4">
    <source>
        <dbReference type="ARBA" id="ARBA00022801"/>
    </source>
</evidence>
<keyword evidence="1 10" id="KW-0540">Nuclease</keyword>
<comment type="caution">
    <text evidence="13">The sequence shown here is derived from an EMBL/GenBank/DDBJ whole genome shotgun (WGS) entry which is preliminary data.</text>
</comment>
<comment type="subunit">
    <text evidence="10">Heterotrimer of RecB, RecC and RecD. All subunits contribute to DNA-binding.</text>
</comment>
<name>A0ABT5MD72_9BURK</name>
<evidence type="ECO:0000256" key="6">
    <source>
        <dbReference type="ARBA" id="ARBA00022839"/>
    </source>
</evidence>
<evidence type="ECO:0000256" key="8">
    <source>
        <dbReference type="ARBA" id="ARBA00023125"/>
    </source>
</evidence>
<keyword evidence="8 10" id="KW-0238">DNA-binding</keyword>
<evidence type="ECO:0000256" key="11">
    <source>
        <dbReference type="SAM" id="MobiDB-lite"/>
    </source>
</evidence>
<evidence type="ECO:0000256" key="1">
    <source>
        <dbReference type="ARBA" id="ARBA00022722"/>
    </source>
</evidence>
<organism evidence="13 14">
    <name type="scientific">Curvibacter microcysteis</name>
    <dbReference type="NCBI Taxonomy" id="3026419"/>
    <lineage>
        <taxon>Bacteria</taxon>
        <taxon>Pseudomonadati</taxon>
        <taxon>Pseudomonadota</taxon>
        <taxon>Betaproteobacteria</taxon>
        <taxon>Burkholderiales</taxon>
        <taxon>Comamonadaceae</taxon>
        <taxon>Curvibacter</taxon>
    </lineage>
</organism>
<evidence type="ECO:0000313" key="14">
    <source>
        <dbReference type="Proteomes" id="UP001528672"/>
    </source>
</evidence>